<evidence type="ECO:0000313" key="2">
    <source>
        <dbReference type="EMBL" id="OAQ85293.1"/>
    </source>
</evidence>
<accession>A0A179H6W3</accession>
<dbReference type="Proteomes" id="UP000078340">
    <property type="component" value="Unassembled WGS sequence"/>
</dbReference>
<dbReference type="EMBL" id="LSBI01000007">
    <property type="protein sequence ID" value="OAQ85293.1"/>
    <property type="molecule type" value="Genomic_DNA"/>
</dbReference>
<dbReference type="AlphaFoldDB" id="A0A179H6W3"/>
<comment type="caution">
    <text evidence="2">The sequence shown here is derived from an EMBL/GenBank/DDBJ whole genome shotgun (WGS) entry which is preliminary data.</text>
</comment>
<protein>
    <submittedName>
        <fullName evidence="2">Uncharacterized protein</fullName>
    </submittedName>
</protein>
<proteinExistence type="predicted"/>
<evidence type="ECO:0000313" key="3">
    <source>
        <dbReference type="Proteomes" id="UP000078340"/>
    </source>
</evidence>
<gene>
    <name evidence="2" type="ORF">VFPFJ_07682</name>
</gene>
<feature type="compositionally biased region" description="Basic and acidic residues" evidence="1">
    <location>
        <begin position="1"/>
        <end position="10"/>
    </location>
</feature>
<feature type="region of interest" description="Disordered" evidence="1">
    <location>
        <begin position="79"/>
        <end position="102"/>
    </location>
</feature>
<organism evidence="2 3">
    <name type="scientific">Purpureocillium lilacinum</name>
    <name type="common">Paecilomyces lilacinus</name>
    <dbReference type="NCBI Taxonomy" id="33203"/>
    <lineage>
        <taxon>Eukaryota</taxon>
        <taxon>Fungi</taxon>
        <taxon>Dikarya</taxon>
        <taxon>Ascomycota</taxon>
        <taxon>Pezizomycotina</taxon>
        <taxon>Sordariomycetes</taxon>
        <taxon>Hypocreomycetidae</taxon>
        <taxon>Hypocreales</taxon>
        <taxon>Ophiocordycipitaceae</taxon>
        <taxon>Purpureocillium</taxon>
    </lineage>
</organism>
<feature type="region of interest" description="Disordered" evidence="1">
    <location>
        <begin position="1"/>
        <end position="24"/>
    </location>
</feature>
<name>A0A179H6W3_PURLI</name>
<sequence>MPGMRNEKNLRVQRSYHPNSATGNVRDPDVRDFLPWAKSGYAHAVLWSVRCSAVISPVCLLFSPPTIWGDAVETDRRSCHRVSSSTKGPRYGEPSTSPVTPYFGDPVRRRLVVRRLGLARLARAP</sequence>
<evidence type="ECO:0000256" key="1">
    <source>
        <dbReference type="SAM" id="MobiDB-lite"/>
    </source>
</evidence>
<reference evidence="2 3" key="1">
    <citation type="submission" date="2016-02" db="EMBL/GenBank/DDBJ databases">
        <title>Biosynthesis of antibiotic leucinostatins and their inhibition on Phytophthora in bio-control Purpureocillium lilacinum.</title>
        <authorList>
            <person name="Wang G."/>
            <person name="Liu Z."/>
            <person name="Lin R."/>
            <person name="Li E."/>
            <person name="Mao Z."/>
            <person name="Ling J."/>
            <person name="Yin W."/>
            <person name="Xie B."/>
        </authorList>
    </citation>
    <scope>NUCLEOTIDE SEQUENCE [LARGE SCALE GENOMIC DNA]</scope>
    <source>
        <strain evidence="2">PLFJ-1</strain>
    </source>
</reference>